<dbReference type="EMBL" id="JBHSGF010000008">
    <property type="protein sequence ID" value="MFC4556037.1"/>
    <property type="molecule type" value="Genomic_DNA"/>
</dbReference>
<dbReference type="Gene3D" id="1.10.3720.10">
    <property type="entry name" value="MetI-like"/>
    <property type="match status" value="1"/>
</dbReference>
<feature type="domain" description="ABC transmembrane type-1" evidence="8">
    <location>
        <begin position="91"/>
        <end position="270"/>
    </location>
</feature>
<organism evidence="9 10">
    <name type="scientific">Georgenia faecalis</name>
    <dbReference type="NCBI Taxonomy" id="2483799"/>
    <lineage>
        <taxon>Bacteria</taxon>
        <taxon>Bacillati</taxon>
        <taxon>Actinomycetota</taxon>
        <taxon>Actinomycetes</taxon>
        <taxon>Micrococcales</taxon>
        <taxon>Bogoriellaceae</taxon>
        <taxon>Georgenia</taxon>
    </lineage>
</organism>
<comment type="similarity">
    <text evidence="7">Belongs to the binding-protein-dependent transport system permease family.</text>
</comment>
<proteinExistence type="inferred from homology"/>
<reference evidence="10" key="1">
    <citation type="journal article" date="2019" name="Int. J. Syst. Evol. Microbiol.">
        <title>The Global Catalogue of Microorganisms (GCM) 10K type strain sequencing project: providing services to taxonomists for standard genome sequencing and annotation.</title>
        <authorList>
            <consortium name="The Broad Institute Genomics Platform"/>
            <consortium name="The Broad Institute Genome Sequencing Center for Infectious Disease"/>
            <person name="Wu L."/>
            <person name="Ma J."/>
        </authorList>
    </citation>
    <scope>NUCLEOTIDE SEQUENCE [LARGE SCALE GENOMIC DNA]</scope>
    <source>
        <strain evidence="10">JCM 3369</strain>
    </source>
</reference>
<evidence type="ECO:0000256" key="3">
    <source>
        <dbReference type="ARBA" id="ARBA00022475"/>
    </source>
</evidence>
<protein>
    <submittedName>
        <fullName evidence="9">ABC transporter permease</fullName>
    </submittedName>
</protein>
<keyword evidence="4" id="KW-0812">Transmembrane</keyword>
<dbReference type="InterPro" id="IPR000515">
    <property type="entry name" value="MetI-like"/>
</dbReference>
<comment type="caution">
    <text evidence="9">The sequence shown here is derived from an EMBL/GenBank/DDBJ whole genome shotgun (WGS) entry which is preliminary data.</text>
</comment>
<evidence type="ECO:0000313" key="10">
    <source>
        <dbReference type="Proteomes" id="UP001595955"/>
    </source>
</evidence>
<accession>A0ABV9DB67</accession>
<keyword evidence="6" id="KW-0472">Membrane</keyword>
<evidence type="ECO:0000256" key="6">
    <source>
        <dbReference type="ARBA" id="ARBA00023136"/>
    </source>
</evidence>
<dbReference type="InterPro" id="IPR035906">
    <property type="entry name" value="MetI-like_sf"/>
</dbReference>
<evidence type="ECO:0000256" key="1">
    <source>
        <dbReference type="ARBA" id="ARBA00004141"/>
    </source>
</evidence>
<evidence type="ECO:0000313" key="9">
    <source>
        <dbReference type="EMBL" id="MFC4556037.1"/>
    </source>
</evidence>
<name>A0ABV9DB67_9MICO</name>
<keyword evidence="10" id="KW-1185">Reference proteome</keyword>
<keyword evidence="5" id="KW-1133">Transmembrane helix</keyword>
<comment type="subcellular location">
    <subcellularLocation>
        <location evidence="7">Cell membrane</location>
        <topology evidence="7">Multi-pass membrane protein</topology>
    </subcellularLocation>
    <subcellularLocation>
        <location evidence="1">Membrane</location>
        <topology evidence="1">Multi-pass membrane protein</topology>
    </subcellularLocation>
</comment>
<evidence type="ECO:0000256" key="5">
    <source>
        <dbReference type="ARBA" id="ARBA00022989"/>
    </source>
</evidence>
<evidence type="ECO:0000256" key="4">
    <source>
        <dbReference type="ARBA" id="ARBA00022692"/>
    </source>
</evidence>
<dbReference type="SUPFAM" id="SSF161098">
    <property type="entry name" value="MetI-like"/>
    <property type="match status" value="1"/>
</dbReference>
<evidence type="ECO:0000259" key="8">
    <source>
        <dbReference type="PROSITE" id="PS50928"/>
    </source>
</evidence>
<dbReference type="PANTHER" id="PTHR47737">
    <property type="entry name" value="GLYCINE BETAINE/PROLINE BETAINE TRANSPORT SYSTEM PERMEASE PROTEIN PROW"/>
    <property type="match status" value="1"/>
</dbReference>
<gene>
    <name evidence="9" type="ORF">ACFO3F_12325</name>
</gene>
<dbReference type="PROSITE" id="PS50928">
    <property type="entry name" value="ABC_TM1"/>
    <property type="match status" value="1"/>
</dbReference>
<dbReference type="CDD" id="cd06261">
    <property type="entry name" value="TM_PBP2"/>
    <property type="match status" value="1"/>
</dbReference>
<dbReference type="PANTHER" id="PTHR47737:SF1">
    <property type="entry name" value="GLYCINE BETAINE_PROLINE BETAINE TRANSPORT SYSTEM PERMEASE PROTEIN PROW"/>
    <property type="match status" value="1"/>
</dbReference>
<evidence type="ECO:0000256" key="2">
    <source>
        <dbReference type="ARBA" id="ARBA00022448"/>
    </source>
</evidence>
<keyword evidence="3" id="KW-1003">Cell membrane</keyword>
<dbReference type="RefSeq" id="WP_122823356.1">
    <property type="nucleotide sequence ID" value="NZ_CP033325.1"/>
</dbReference>
<dbReference type="Pfam" id="PF00528">
    <property type="entry name" value="BPD_transp_1"/>
    <property type="match status" value="1"/>
</dbReference>
<keyword evidence="2 7" id="KW-0813">Transport</keyword>
<sequence>MNETLFRLPVGEWADAFVDVLTDNLDRVFDVIGTGVDTLFDGAELALAGPAPWVVALVLAAAAFFAKGWRLALGSLVGLAVIYGVDQWENAMSTLALVLVASLIAVAVGIPLGVWAARNGHVSRALRPVLDFMQTMPAFVYLIPAVVLFRVGVVPGVVATIIFAMAPGVRLTELGIRQVDSEVVEAGHAFGATPGRILRQIQLPLALPTIMAGLNQVIMLALSMVVISGMVGAPGLGQDVVQALQTVNIGLGVEAGLSVVILAMILDRVTAALGDRAPVAKALRVRAASD</sequence>
<evidence type="ECO:0000256" key="7">
    <source>
        <dbReference type="RuleBase" id="RU363032"/>
    </source>
</evidence>
<dbReference type="Proteomes" id="UP001595955">
    <property type="component" value="Unassembled WGS sequence"/>
</dbReference>